<dbReference type="AlphaFoldDB" id="A0AAV7F797"/>
<reference evidence="2 3" key="1">
    <citation type="submission" date="2021-07" db="EMBL/GenBank/DDBJ databases">
        <title>The Aristolochia fimbriata genome: insights into angiosperm evolution, floral development and chemical biosynthesis.</title>
        <authorList>
            <person name="Jiao Y."/>
        </authorList>
    </citation>
    <scope>NUCLEOTIDE SEQUENCE [LARGE SCALE GENOMIC DNA]</scope>
    <source>
        <strain evidence="2">IBCAS-2021</strain>
        <tissue evidence="2">Leaf</tissue>
    </source>
</reference>
<gene>
    <name evidence="2" type="ORF">H6P81_001535</name>
</gene>
<organism evidence="2 3">
    <name type="scientific">Aristolochia fimbriata</name>
    <name type="common">White veined hardy Dutchman's pipe vine</name>
    <dbReference type="NCBI Taxonomy" id="158543"/>
    <lineage>
        <taxon>Eukaryota</taxon>
        <taxon>Viridiplantae</taxon>
        <taxon>Streptophyta</taxon>
        <taxon>Embryophyta</taxon>
        <taxon>Tracheophyta</taxon>
        <taxon>Spermatophyta</taxon>
        <taxon>Magnoliopsida</taxon>
        <taxon>Magnoliidae</taxon>
        <taxon>Piperales</taxon>
        <taxon>Aristolochiaceae</taxon>
        <taxon>Aristolochia</taxon>
    </lineage>
</organism>
<proteinExistence type="predicted"/>
<dbReference type="Proteomes" id="UP000825729">
    <property type="component" value="Unassembled WGS sequence"/>
</dbReference>
<sequence length="74" mass="8532">MRNLHDRTTIGCGYKACSQHTRALNLREGSLTSPVKVLRPQITDGSMELEHREKTKKKKGKHEEIAENEMRKKT</sequence>
<evidence type="ECO:0000256" key="1">
    <source>
        <dbReference type="SAM" id="MobiDB-lite"/>
    </source>
</evidence>
<name>A0AAV7F797_ARIFI</name>
<evidence type="ECO:0000313" key="2">
    <source>
        <dbReference type="EMBL" id="KAG9457027.1"/>
    </source>
</evidence>
<comment type="caution">
    <text evidence="2">The sequence shown here is derived from an EMBL/GenBank/DDBJ whole genome shotgun (WGS) entry which is preliminary data.</text>
</comment>
<accession>A0AAV7F797</accession>
<protein>
    <submittedName>
        <fullName evidence="2">Uncharacterized protein</fullName>
    </submittedName>
</protein>
<feature type="region of interest" description="Disordered" evidence="1">
    <location>
        <begin position="45"/>
        <end position="74"/>
    </location>
</feature>
<evidence type="ECO:0000313" key="3">
    <source>
        <dbReference type="Proteomes" id="UP000825729"/>
    </source>
</evidence>
<keyword evidence="3" id="KW-1185">Reference proteome</keyword>
<feature type="compositionally biased region" description="Basic and acidic residues" evidence="1">
    <location>
        <begin position="61"/>
        <end position="74"/>
    </location>
</feature>
<dbReference type="EMBL" id="JAINDJ010000002">
    <property type="protein sequence ID" value="KAG9457027.1"/>
    <property type="molecule type" value="Genomic_DNA"/>
</dbReference>